<dbReference type="InterPro" id="IPR035965">
    <property type="entry name" value="PAS-like_dom_sf"/>
</dbReference>
<dbReference type="InterPro" id="IPR050469">
    <property type="entry name" value="Diguanylate_Cyclase"/>
</dbReference>
<dbReference type="EC" id="2.7.7.65" evidence="2"/>
<comment type="cofactor">
    <cofactor evidence="1">
        <name>Mg(2+)</name>
        <dbReference type="ChEBI" id="CHEBI:18420"/>
    </cofactor>
</comment>
<dbReference type="InterPro" id="IPR000014">
    <property type="entry name" value="PAS"/>
</dbReference>
<dbReference type="SUPFAM" id="SSF55785">
    <property type="entry name" value="PYP-like sensor domain (PAS domain)"/>
    <property type="match status" value="2"/>
</dbReference>
<evidence type="ECO:0000259" key="5">
    <source>
        <dbReference type="PROSITE" id="PS50113"/>
    </source>
</evidence>
<dbReference type="GO" id="GO:0052621">
    <property type="term" value="F:diguanylate cyclase activity"/>
    <property type="evidence" value="ECO:0007669"/>
    <property type="project" value="UniProtKB-EC"/>
</dbReference>
<dbReference type="NCBIfam" id="TIGR00229">
    <property type="entry name" value="sensory_box"/>
    <property type="match status" value="2"/>
</dbReference>
<feature type="domain" description="GGDEF" evidence="6">
    <location>
        <begin position="341"/>
        <end position="474"/>
    </location>
</feature>
<dbReference type="Pfam" id="PF08447">
    <property type="entry name" value="PAS_3"/>
    <property type="match status" value="1"/>
</dbReference>
<dbReference type="SUPFAM" id="SSF55073">
    <property type="entry name" value="Nucleotide cyclase"/>
    <property type="match status" value="1"/>
</dbReference>
<feature type="domain" description="PAC" evidence="5">
    <location>
        <begin position="104"/>
        <end position="156"/>
    </location>
</feature>
<dbReference type="KEGG" id="ttu:TERTU_0208"/>
<dbReference type="NCBIfam" id="TIGR00254">
    <property type="entry name" value="GGDEF"/>
    <property type="match status" value="1"/>
</dbReference>
<evidence type="ECO:0000259" key="6">
    <source>
        <dbReference type="PROSITE" id="PS50887"/>
    </source>
</evidence>
<dbReference type="STRING" id="377629.TERTU_0208"/>
<dbReference type="PROSITE" id="PS50113">
    <property type="entry name" value="PAC"/>
    <property type="match status" value="2"/>
</dbReference>
<dbReference type="Pfam" id="PF00989">
    <property type="entry name" value="PAS"/>
    <property type="match status" value="1"/>
</dbReference>
<dbReference type="InterPro" id="IPR001610">
    <property type="entry name" value="PAC"/>
</dbReference>
<proteinExistence type="predicted"/>
<dbReference type="Proteomes" id="UP000009080">
    <property type="component" value="Chromosome"/>
</dbReference>
<dbReference type="EMBL" id="CP001614">
    <property type="protein sequence ID" value="ACR13443.1"/>
    <property type="molecule type" value="Genomic_DNA"/>
</dbReference>
<evidence type="ECO:0000313" key="8">
    <source>
        <dbReference type="Proteomes" id="UP000009080"/>
    </source>
</evidence>
<evidence type="ECO:0000256" key="1">
    <source>
        <dbReference type="ARBA" id="ARBA00001946"/>
    </source>
</evidence>
<feature type="domain" description="PAS" evidence="4">
    <location>
        <begin position="171"/>
        <end position="213"/>
    </location>
</feature>
<dbReference type="InterPro" id="IPR000700">
    <property type="entry name" value="PAS-assoc_C"/>
</dbReference>
<dbReference type="InterPro" id="IPR029787">
    <property type="entry name" value="Nucleotide_cyclase"/>
</dbReference>
<dbReference type="InterPro" id="IPR013655">
    <property type="entry name" value="PAS_fold_3"/>
</dbReference>
<dbReference type="HOGENOM" id="CLU_000445_11_4_6"/>
<evidence type="ECO:0000259" key="4">
    <source>
        <dbReference type="PROSITE" id="PS50112"/>
    </source>
</evidence>
<feature type="domain" description="PAC" evidence="5">
    <location>
        <begin position="249"/>
        <end position="299"/>
    </location>
</feature>
<dbReference type="eggNOG" id="COG3829">
    <property type="taxonomic scope" value="Bacteria"/>
</dbReference>
<reference evidence="7 8" key="1">
    <citation type="journal article" date="2009" name="PLoS ONE">
        <title>The complete genome of Teredinibacter turnerae T7901: an intracellular endosymbiont of marine wood-boring bivalves (shipworms).</title>
        <authorList>
            <person name="Yang J.C."/>
            <person name="Madupu R."/>
            <person name="Durkin A.S."/>
            <person name="Ekborg N.A."/>
            <person name="Pedamallu C.S."/>
            <person name="Hostetler J.B."/>
            <person name="Radune D."/>
            <person name="Toms B.S."/>
            <person name="Henrissat B."/>
            <person name="Coutinho P.M."/>
            <person name="Schwarz S."/>
            <person name="Field L."/>
            <person name="Trindade-Silva A.E."/>
            <person name="Soares C.A.G."/>
            <person name="Elshahawi S."/>
            <person name="Hanora A."/>
            <person name="Schmidt E.W."/>
            <person name="Haygood M.G."/>
            <person name="Posfai J."/>
            <person name="Benner J."/>
            <person name="Madinger C."/>
            <person name="Nove J."/>
            <person name="Anton B."/>
            <person name="Chaudhary K."/>
            <person name="Foster J."/>
            <person name="Holman A."/>
            <person name="Kumar S."/>
            <person name="Lessard P.A."/>
            <person name="Luyten Y.A."/>
            <person name="Slatko B."/>
            <person name="Wood N."/>
            <person name="Wu B."/>
            <person name="Teplitski M."/>
            <person name="Mougous J.D."/>
            <person name="Ward N."/>
            <person name="Eisen J.A."/>
            <person name="Badger J.H."/>
            <person name="Distel D.L."/>
        </authorList>
    </citation>
    <scope>NUCLEOTIDE SEQUENCE [LARGE SCALE GENOMIC DNA]</scope>
    <source>
        <strain evidence="8">ATCC 39867 / T7901</strain>
    </source>
</reference>
<dbReference type="PROSITE" id="PS50887">
    <property type="entry name" value="GGDEF"/>
    <property type="match status" value="1"/>
</dbReference>
<dbReference type="FunFam" id="3.30.70.270:FF:000001">
    <property type="entry name" value="Diguanylate cyclase domain protein"/>
    <property type="match status" value="1"/>
</dbReference>
<dbReference type="Pfam" id="PF00990">
    <property type="entry name" value="GGDEF"/>
    <property type="match status" value="1"/>
</dbReference>
<dbReference type="Gene3D" id="3.30.70.270">
    <property type="match status" value="1"/>
</dbReference>
<dbReference type="CDD" id="cd00130">
    <property type="entry name" value="PAS"/>
    <property type="match status" value="2"/>
</dbReference>
<dbReference type="SMART" id="SM00086">
    <property type="entry name" value="PAC"/>
    <property type="match status" value="2"/>
</dbReference>
<dbReference type="SMART" id="SM00091">
    <property type="entry name" value="PAS"/>
    <property type="match status" value="2"/>
</dbReference>
<dbReference type="InterPro" id="IPR013767">
    <property type="entry name" value="PAS_fold"/>
</dbReference>
<dbReference type="OrthoDB" id="5645859at2"/>
<dbReference type="GO" id="GO:0006355">
    <property type="term" value="P:regulation of DNA-templated transcription"/>
    <property type="evidence" value="ECO:0007669"/>
    <property type="project" value="InterPro"/>
</dbReference>
<dbReference type="eggNOG" id="COG3706">
    <property type="taxonomic scope" value="Bacteria"/>
</dbReference>
<evidence type="ECO:0000313" key="7">
    <source>
        <dbReference type="EMBL" id="ACR13443.1"/>
    </source>
</evidence>
<evidence type="ECO:0000256" key="2">
    <source>
        <dbReference type="ARBA" id="ARBA00012528"/>
    </source>
</evidence>
<keyword evidence="8" id="KW-1185">Reference proteome</keyword>
<dbReference type="RefSeq" id="WP_015819557.1">
    <property type="nucleotide sequence ID" value="NC_012997.1"/>
</dbReference>
<dbReference type="PROSITE" id="PS50112">
    <property type="entry name" value="PAS"/>
    <property type="match status" value="1"/>
</dbReference>
<dbReference type="SMART" id="SM00267">
    <property type="entry name" value="GGDEF"/>
    <property type="match status" value="1"/>
</dbReference>
<sequence>MRVEHLDRKEKSTHYLARELAEIIRVDPELFDFIDRYVFDGLWYWNLQKPEDEWMSPQFWLTLGYAPEEKKHLAAEWQDIIDPDDLLVAQQNFEQHCKDPGHPYDQIVRYTHQSGETVWLRCRGFAIRDAEGVATRMLGIHTNVSRLKHIEERYKKIIATMDRVYADLRVALDESEQLFETIPDAILQVDQDGRIVKSNSRATEMFGYSASHLQELTVEDLVPDAIRIKHSKLRHRFQDAPEVREMGNDAMNLSAVTKSGKEIFVDIRLSPYNTKYGLHTIAVVRDITERRKMVSRLKAQEEEEQKLFKLSSTDSMTGVFNRGYFLELANRAHHQGERYDHNFCVMMLDVDNFKSINDRFGHAEGDRALTQIGNILKNSVRKTDIIGRVGGEEFAIVLPESSIDQGVVLADKILYNIEDARMHSDDPDGLGGCPTLSIGLVAKGDENETFNELLYRADQLLYKAKHTGKAKVVY</sequence>
<dbReference type="Gene3D" id="3.30.450.20">
    <property type="entry name" value="PAS domain"/>
    <property type="match status" value="2"/>
</dbReference>
<dbReference type="InterPro" id="IPR043128">
    <property type="entry name" value="Rev_trsase/Diguanyl_cyclase"/>
</dbReference>
<dbReference type="InterPro" id="IPR000160">
    <property type="entry name" value="GGDEF_dom"/>
</dbReference>
<dbReference type="CDD" id="cd01949">
    <property type="entry name" value="GGDEF"/>
    <property type="match status" value="1"/>
</dbReference>
<dbReference type="AlphaFoldDB" id="C5BLI7"/>
<evidence type="ECO:0000256" key="3">
    <source>
        <dbReference type="ARBA" id="ARBA00034247"/>
    </source>
</evidence>
<organism evidence="7 8">
    <name type="scientific">Teredinibacter turnerae (strain ATCC 39867 / T7901)</name>
    <dbReference type="NCBI Taxonomy" id="377629"/>
    <lineage>
        <taxon>Bacteria</taxon>
        <taxon>Pseudomonadati</taxon>
        <taxon>Pseudomonadota</taxon>
        <taxon>Gammaproteobacteria</taxon>
        <taxon>Cellvibrionales</taxon>
        <taxon>Cellvibrionaceae</taxon>
        <taxon>Teredinibacter</taxon>
    </lineage>
</organism>
<gene>
    <name evidence="7" type="ordered locus">TERTU_0208</name>
</gene>
<protein>
    <recommendedName>
        <fullName evidence="2">diguanylate cyclase</fullName>
        <ecNumber evidence="2">2.7.7.65</ecNumber>
    </recommendedName>
</protein>
<name>C5BLI7_TERTT</name>
<dbReference type="PANTHER" id="PTHR45138:SF9">
    <property type="entry name" value="DIGUANYLATE CYCLASE DGCM-RELATED"/>
    <property type="match status" value="1"/>
</dbReference>
<dbReference type="PANTHER" id="PTHR45138">
    <property type="entry name" value="REGULATORY COMPONENTS OF SENSORY TRANSDUCTION SYSTEM"/>
    <property type="match status" value="1"/>
</dbReference>
<comment type="catalytic activity">
    <reaction evidence="3">
        <text>2 GTP = 3',3'-c-di-GMP + 2 diphosphate</text>
        <dbReference type="Rhea" id="RHEA:24898"/>
        <dbReference type="ChEBI" id="CHEBI:33019"/>
        <dbReference type="ChEBI" id="CHEBI:37565"/>
        <dbReference type="ChEBI" id="CHEBI:58805"/>
        <dbReference type="EC" id="2.7.7.65"/>
    </reaction>
</comment>
<accession>C5BLI7</accession>